<dbReference type="AlphaFoldDB" id="A0A158J313"/>
<protein>
    <submittedName>
        <fullName evidence="1">PAAR repeat-containing protein</fullName>
    </submittedName>
</protein>
<dbReference type="OrthoDB" id="8594232at2"/>
<dbReference type="Pfam" id="PF05488">
    <property type="entry name" value="PAAR_motif"/>
    <property type="match status" value="1"/>
</dbReference>
<gene>
    <name evidence="1" type="ORF">AWB65_05863</name>
</gene>
<sequence length="377" mass="40625">MIRFYIKVGDRTTSGATVIEGMSDVTHHGVPLSFVGAKIFCPACKSDGVIVAQGPRLPDDWMGNPSALDNDLGVCACRPVPVLIASQNDMSMSFDVHELARMGFSAAGRSLLEPGNAAPLGRLDADSEVEAKPSPVPSGSKAVDCSYLDGSKGRIDAPAGFYAHDKPVSLSAGRLAQVDFPGGGLDSATRYDAIVGSKTIPIYVPMQSPENGAPMIGQTQLAKALEVLSPQHLENLERITTNASPNPDDLRWQQRYGDASFSSAATADLKQGVAFFPWQAWKGQSSIPQQYIDSTMLHETGHQMSEALWHEKPAMKLAYETAIAGDGQAPSRYARQNVNEDFAESANMYWSSKGTPCEAEGRRRYPARYGYFDSIAK</sequence>
<name>A0A158J313_9BURK</name>
<proteinExistence type="predicted"/>
<dbReference type="EMBL" id="FCNW02000055">
    <property type="protein sequence ID" value="SAL63246.1"/>
    <property type="molecule type" value="Genomic_DNA"/>
</dbReference>
<dbReference type="SUPFAM" id="SSF55486">
    <property type="entry name" value="Metalloproteases ('zincins'), catalytic domain"/>
    <property type="match status" value="1"/>
</dbReference>
<dbReference type="CDD" id="cd14744">
    <property type="entry name" value="PAAR_CT_2"/>
    <property type="match status" value="1"/>
</dbReference>
<dbReference type="Proteomes" id="UP000054977">
    <property type="component" value="Unassembled WGS sequence"/>
</dbReference>
<keyword evidence="2" id="KW-1185">Reference proteome</keyword>
<dbReference type="InterPro" id="IPR008727">
    <property type="entry name" value="PAAR_motif"/>
</dbReference>
<reference evidence="1" key="1">
    <citation type="submission" date="2016-01" db="EMBL/GenBank/DDBJ databases">
        <authorList>
            <person name="Peeters C."/>
        </authorList>
    </citation>
    <scope>NUCLEOTIDE SEQUENCE [LARGE SCALE GENOMIC DNA]</scope>
    <source>
        <strain evidence="1">LMG 22934</strain>
    </source>
</reference>
<evidence type="ECO:0000313" key="1">
    <source>
        <dbReference type="EMBL" id="SAL63246.1"/>
    </source>
</evidence>
<organism evidence="1 2">
    <name type="scientific">Caballeronia humi</name>
    <dbReference type="NCBI Taxonomy" id="326474"/>
    <lineage>
        <taxon>Bacteria</taxon>
        <taxon>Pseudomonadati</taxon>
        <taxon>Pseudomonadota</taxon>
        <taxon>Betaproteobacteria</taxon>
        <taxon>Burkholderiales</taxon>
        <taxon>Burkholderiaceae</taxon>
        <taxon>Caballeronia</taxon>
    </lineage>
</organism>
<accession>A0A158J313</accession>
<comment type="caution">
    <text evidence="1">The sequence shown here is derived from an EMBL/GenBank/DDBJ whole genome shotgun (WGS) entry which is preliminary data.</text>
</comment>
<evidence type="ECO:0000313" key="2">
    <source>
        <dbReference type="Proteomes" id="UP000054977"/>
    </source>
</evidence>
<dbReference type="STRING" id="326474.AWB65_05863"/>